<gene>
    <name evidence="5" type="ORF">SAMN04487977_103306</name>
</gene>
<dbReference type="GO" id="GO:0003700">
    <property type="term" value="F:DNA-binding transcription factor activity"/>
    <property type="evidence" value="ECO:0007669"/>
    <property type="project" value="TreeGrafter"/>
</dbReference>
<evidence type="ECO:0000256" key="2">
    <source>
        <dbReference type="ARBA" id="ARBA00023125"/>
    </source>
</evidence>
<dbReference type="CDD" id="cd01949">
    <property type="entry name" value="GGDEF"/>
    <property type="match status" value="1"/>
</dbReference>
<dbReference type="EMBL" id="FOFU01000003">
    <property type="protein sequence ID" value="SEQ30027.1"/>
    <property type="molecule type" value="Genomic_DNA"/>
</dbReference>
<protein>
    <submittedName>
        <fullName evidence="5">Diguanylate cyclase (GGDEF) domain-containing protein</fullName>
    </submittedName>
</protein>
<sequence>MKRKRIGLITISPETEYPSRVMSGVFSQCKKYGYDVVVISSLVSVCNYYKDYLHGELNIYNLINFDLFDGFIITPVPMTEDHNVFLYNTLLEQFKNCPKPVVSLDKEFGDFPVIYTDDKTPFKRITEHLIKKHNCRRFDILSGPDDSQLTTMRLDGILEVLSENNITVDRNRIFRGDYWYLGGERLANRYISGELDLPEAVICLSDHMALGLINRLQKNNIRVPEDVIITGFGAVREAAVNTPPLTSFVPSHAKAGAEAVDYLRSKIDPAASIDERIDTSDIELKLGASCGCEEDFSYTRAYFKNEYSGTKYNYDDNSIWDNINMTMLQESYMAENLTGAETPQICLGKIYETKYLLKPYKRFYLCLNENWLNTDADIFDGYSDRMLLAISAHNNSKHHGWEHHVFFGDGRERYFSKKEMLPALIENRNDIFKEPQVYYFAPIHFGKVCLGYAVVQNDLGNPGQIGEVFRNYLRNINNALEMSRTKYRSTYLAEHDAMTGLKNRRGMEFALLTKIKNADENASIFAIMIDMDGLKKRNDKYGHSEGDNGIMTVAKAVLSITDENEICVRGGGDEFMILGVGDYTDLQLREKLSRFRGYLESANETMSIPVEASIGYSIQKLDKNEGYQVVLDKADEKMYEDKRIKKSDSRKAKQ</sequence>
<organism evidence="5 6">
    <name type="scientific">Treponema bryantii</name>
    <dbReference type="NCBI Taxonomy" id="163"/>
    <lineage>
        <taxon>Bacteria</taxon>
        <taxon>Pseudomonadati</taxon>
        <taxon>Spirochaetota</taxon>
        <taxon>Spirochaetia</taxon>
        <taxon>Spirochaetales</taxon>
        <taxon>Treponemataceae</taxon>
        <taxon>Treponema</taxon>
    </lineage>
</organism>
<dbReference type="CDD" id="cd06267">
    <property type="entry name" value="PBP1_LacI_sugar_binding-like"/>
    <property type="match status" value="1"/>
</dbReference>
<dbReference type="Pfam" id="PF00990">
    <property type="entry name" value="GGDEF"/>
    <property type="match status" value="1"/>
</dbReference>
<reference evidence="5 6" key="1">
    <citation type="submission" date="2016-10" db="EMBL/GenBank/DDBJ databases">
        <authorList>
            <person name="de Groot N.N."/>
        </authorList>
    </citation>
    <scope>NUCLEOTIDE SEQUENCE [LARGE SCALE GENOMIC DNA]</scope>
    <source>
        <strain evidence="5 6">B25</strain>
    </source>
</reference>
<dbReference type="Gene3D" id="3.30.70.270">
    <property type="match status" value="1"/>
</dbReference>
<dbReference type="PANTHER" id="PTHR30146">
    <property type="entry name" value="LACI-RELATED TRANSCRIPTIONAL REPRESSOR"/>
    <property type="match status" value="1"/>
</dbReference>
<keyword evidence="1" id="KW-0805">Transcription regulation</keyword>
<dbReference type="Pfam" id="PF13377">
    <property type="entry name" value="Peripla_BP_3"/>
    <property type="match status" value="1"/>
</dbReference>
<dbReference type="NCBIfam" id="TIGR00254">
    <property type="entry name" value="GGDEF"/>
    <property type="match status" value="1"/>
</dbReference>
<dbReference type="AlphaFoldDB" id="A0A1H9EWQ9"/>
<dbReference type="InterPro" id="IPR000160">
    <property type="entry name" value="GGDEF_dom"/>
</dbReference>
<dbReference type="OrthoDB" id="353812at2"/>
<feature type="domain" description="GGDEF" evidence="4">
    <location>
        <begin position="522"/>
        <end position="654"/>
    </location>
</feature>
<dbReference type="GO" id="GO:0000976">
    <property type="term" value="F:transcription cis-regulatory region binding"/>
    <property type="evidence" value="ECO:0007669"/>
    <property type="project" value="TreeGrafter"/>
</dbReference>
<dbReference type="PROSITE" id="PS50887">
    <property type="entry name" value="GGDEF"/>
    <property type="match status" value="1"/>
</dbReference>
<keyword evidence="3" id="KW-0804">Transcription</keyword>
<evidence type="ECO:0000256" key="3">
    <source>
        <dbReference type="ARBA" id="ARBA00023163"/>
    </source>
</evidence>
<dbReference type="InterPro" id="IPR046335">
    <property type="entry name" value="LacI/GalR-like_sensor"/>
</dbReference>
<keyword evidence="6" id="KW-1185">Reference proteome</keyword>
<accession>A0A1H9EWQ9</accession>
<evidence type="ECO:0000313" key="6">
    <source>
        <dbReference type="Proteomes" id="UP000182360"/>
    </source>
</evidence>
<evidence type="ECO:0000313" key="5">
    <source>
        <dbReference type="EMBL" id="SEQ30027.1"/>
    </source>
</evidence>
<dbReference type="PANTHER" id="PTHR30146:SF24">
    <property type="entry name" value="XYLOSE OPERON REGULATORY PROTEIN"/>
    <property type="match status" value="1"/>
</dbReference>
<dbReference type="InterPro" id="IPR043128">
    <property type="entry name" value="Rev_trsase/Diguanyl_cyclase"/>
</dbReference>
<evidence type="ECO:0000259" key="4">
    <source>
        <dbReference type="PROSITE" id="PS50887"/>
    </source>
</evidence>
<dbReference type="Gene3D" id="3.40.50.2300">
    <property type="match status" value="2"/>
</dbReference>
<evidence type="ECO:0000256" key="1">
    <source>
        <dbReference type="ARBA" id="ARBA00023015"/>
    </source>
</evidence>
<dbReference type="InterPro" id="IPR028082">
    <property type="entry name" value="Peripla_BP_I"/>
</dbReference>
<dbReference type="Proteomes" id="UP000182360">
    <property type="component" value="Unassembled WGS sequence"/>
</dbReference>
<dbReference type="SMART" id="SM00267">
    <property type="entry name" value="GGDEF"/>
    <property type="match status" value="1"/>
</dbReference>
<name>A0A1H9EWQ9_9SPIR</name>
<dbReference type="RefSeq" id="WP_074642591.1">
    <property type="nucleotide sequence ID" value="NZ_FOFU01000003.1"/>
</dbReference>
<dbReference type="SUPFAM" id="SSF55073">
    <property type="entry name" value="Nucleotide cyclase"/>
    <property type="match status" value="1"/>
</dbReference>
<dbReference type="InterPro" id="IPR029787">
    <property type="entry name" value="Nucleotide_cyclase"/>
</dbReference>
<dbReference type="SUPFAM" id="SSF53822">
    <property type="entry name" value="Periplasmic binding protein-like I"/>
    <property type="match status" value="1"/>
</dbReference>
<proteinExistence type="predicted"/>
<keyword evidence="2" id="KW-0238">DNA-binding</keyword>